<organism evidence="3 4">
    <name type="scientific">Morus notabilis</name>
    <dbReference type="NCBI Taxonomy" id="981085"/>
    <lineage>
        <taxon>Eukaryota</taxon>
        <taxon>Viridiplantae</taxon>
        <taxon>Streptophyta</taxon>
        <taxon>Embryophyta</taxon>
        <taxon>Tracheophyta</taxon>
        <taxon>Spermatophyta</taxon>
        <taxon>Magnoliopsida</taxon>
        <taxon>eudicotyledons</taxon>
        <taxon>Gunneridae</taxon>
        <taxon>Pentapetalae</taxon>
        <taxon>rosids</taxon>
        <taxon>fabids</taxon>
        <taxon>Rosales</taxon>
        <taxon>Moraceae</taxon>
        <taxon>Moreae</taxon>
        <taxon>Morus</taxon>
    </lineage>
</organism>
<feature type="domain" description="Uncharacterized GPI-anchored protein At5g19230-like" evidence="2">
    <location>
        <begin position="13"/>
        <end position="140"/>
    </location>
</feature>
<keyword evidence="1" id="KW-0812">Transmembrane</keyword>
<evidence type="ECO:0000313" key="3">
    <source>
        <dbReference type="EMBL" id="EXC45743.1"/>
    </source>
</evidence>
<dbReference type="InterPro" id="IPR059083">
    <property type="entry name" value="At5g19230_dom"/>
</dbReference>
<dbReference type="OrthoDB" id="753138at2759"/>
<gene>
    <name evidence="3" type="ORF">L484_000169</name>
</gene>
<accession>W9SM36</accession>
<evidence type="ECO:0000259" key="2">
    <source>
        <dbReference type="Pfam" id="PF25884"/>
    </source>
</evidence>
<keyword evidence="1" id="KW-0472">Membrane</keyword>
<feature type="transmembrane region" description="Helical" evidence="1">
    <location>
        <begin position="155"/>
        <end position="176"/>
    </location>
</feature>
<protein>
    <recommendedName>
        <fullName evidence="2">Uncharacterized GPI-anchored protein At5g19230-like domain-containing protein</fullName>
    </recommendedName>
</protein>
<dbReference type="AlphaFoldDB" id="W9SM36"/>
<proteinExistence type="predicted"/>
<dbReference type="PANTHER" id="PTHR33976">
    <property type="entry name" value="OS07G0645000 PROTEIN"/>
    <property type="match status" value="1"/>
</dbReference>
<dbReference type="InterPro" id="IPR045285">
    <property type="entry name" value="At5g19230-like"/>
</dbReference>
<sequence length="177" mass="18867">MSIVPKLSSTEKEDLILKGINKYRKSVNVSELAENDKASCLADEIADDLEDQPCSGADKFADDPTRTVTELVNFPKLANKCDINITTTTDGVILPVCVPDLVSELVLGNYTHSPYKKFLKDSKYSGTGVGSEGAWIVVVLTTDKPTGSFSAATSLAAFGIVQALVVSFLGSVVALLY</sequence>
<dbReference type="PANTHER" id="PTHR33976:SF2">
    <property type="entry name" value="GLYCOPROTEIN MEMBRANE GPI-ANCHORED"/>
    <property type="match status" value="1"/>
</dbReference>
<evidence type="ECO:0000256" key="1">
    <source>
        <dbReference type="SAM" id="Phobius"/>
    </source>
</evidence>
<reference evidence="4" key="1">
    <citation type="submission" date="2013-01" db="EMBL/GenBank/DDBJ databases">
        <title>Draft Genome Sequence of a Mulberry Tree, Morus notabilis C.K. Schneid.</title>
        <authorList>
            <person name="He N."/>
            <person name="Zhao S."/>
        </authorList>
    </citation>
    <scope>NUCLEOTIDE SEQUENCE</scope>
</reference>
<evidence type="ECO:0000313" key="4">
    <source>
        <dbReference type="Proteomes" id="UP000030645"/>
    </source>
</evidence>
<keyword evidence="1" id="KW-1133">Transmembrane helix</keyword>
<dbReference type="EMBL" id="KE623697">
    <property type="protein sequence ID" value="EXC45743.1"/>
    <property type="molecule type" value="Genomic_DNA"/>
</dbReference>
<keyword evidence="4" id="KW-1185">Reference proteome</keyword>
<dbReference type="Proteomes" id="UP000030645">
    <property type="component" value="Unassembled WGS sequence"/>
</dbReference>
<dbReference type="STRING" id="981085.W9SM36"/>
<name>W9SM36_9ROSA</name>
<dbReference type="KEGG" id="mnt:21383813"/>
<dbReference type="Pfam" id="PF25884">
    <property type="entry name" value="At5g19230"/>
    <property type="match status" value="1"/>
</dbReference>